<dbReference type="RefSeq" id="XP_024710075.1">
    <property type="nucleotide sequence ID" value="XM_024842993.1"/>
</dbReference>
<comment type="caution">
    <text evidence="2">The sequence shown here is derived from an EMBL/GenBank/DDBJ whole genome shotgun (WGS) entry which is preliminary data.</text>
</comment>
<dbReference type="EMBL" id="MSFO01000001">
    <property type="protein sequence ID" value="PLB54773.1"/>
    <property type="molecule type" value="Genomic_DNA"/>
</dbReference>
<reference evidence="2 3" key="1">
    <citation type="submission" date="2016-12" db="EMBL/GenBank/DDBJ databases">
        <title>The genomes of Aspergillus section Nigri reveals drivers in fungal speciation.</title>
        <authorList>
            <consortium name="DOE Joint Genome Institute"/>
            <person name="Vesth T.C."/>
            <person name="Nybo J."/>
            <person name="Theobald S."/>
            <person name="Brandl J."/>
            <person name="Frisvad J.C."/>
            <person name="Nielsen K.F."/>
            <person name="Lyhne E.K."/>
            <person name="Kogle M.E."/>
            <person name="Kuo A."/>
            <person name="Riley R."/>
            <person name="Clum A."/>
            <person name="Nolan M."/>
            <person name="Lipzen A."/>
            <person name="Salamov A."/>
            <person name="Henrissat B."/>
            <person name="Wiebenga A."/>
            <person name="De Vries R.P."/>
            <person name="Grigoriev I.V."/>
            <person name="Mortensen U.H."/>
            <person name="Andersen M.R."/>
            <person name="Baker S.E."/>
        </authorList>
    </citation>
    <scope>NUCLEOTIDE SEQUENCE [LARGE SCALE GENOMIC DNA]</scope>
    <source>
        <strain evidence="2 3">IBT 23096</strain>
    </source>
</reference>
<keyword evidence="3" id="KW-1185">Reference proteome</keyword>
<dbReference type="VEuPathDB" id="FungiDB:P170DRAFT_24667"/>
<dbReference type="GeneID" id="36550692"/>
<proteinExistence type="predicted"/>
<accession>A0A2I2GPI7</accession>
<name>A0A2I2GPI7_9EURO</name>
<evidence type="ECO:0000313" key="2">
    <source>
        <dbReference type="EMBL" id="PLB54773.1"/>
    </source>
</evidence>
<dbReference type="Proteomes" id="UP000234275">
    <property type="component" value="Unassembled WGS sequence"/>
</dbReference>
<evidence type="ECO:0000256" key="1">
    <source>
        <dbReference type="SAM" id="MobiDB-lite"/>
    </source>
</evidence>
<dbReference type="AlphaFoldDB" id="A0A2I2GPI7"/>
<feature type="region of interest" description="Disordered" evidence="1">
    <location>
        <begin position="1"/>
        <end position="20"/>
    </location>
</feature>
<evidence type="ECO:0000313" key="3">
    <source>
        <dbReference type="Proteomes" id="UP000234275"/>
    </source>
</evidence>
<gene>
    <name evidence="2" type="ORF">P170DRAFT_24667</name>
</gene>
<organism evidence="2 3">
    <name type="scientific">Aspergillus steynii IBT 23096</name>
    <dbReference type="NCBI Taxonomy" id="1392250"/>
    <lineage>
        <taxon>Eukaryota</taxon>
        <taxon>Fungi</taxon>
        <taxon>Dikarya</taxon>
        <taxon>Ascomycota</taxon>
        <taxon>Pezizomycotina</taxon>
        <taxon>Eurotiomycetes</taxon>
        <taxon>Eurotiomycetidae</taxon>
        <taxon>Eurotiales</taxon>
        <taxon>Aspergillaceae</taxon>
        <taxon>Aspergillus</taxon>
        <taxon>Aspergillus subgen. Circumdati</taxon>
    </lineage>
</organism>
<sequence length="133" mass="14173">MGKLTVPPAQKFQNRPASRLTPKVSGAKHEVLYDGHLPRGPGGTNSVRFHGHWTSRGDSPWLVAPKVLLPSLGGEEVLALRCISGMFGLVTMVSASWIGDDRDIALTSHGLPMHVVGDIPCMGDVTSLVGLVR</sequence>
<protein>
    <submittedName>
        <fullName evidence="2">Uncharacterized protein</fullName>
    </submittedName>
</protein>